<reference evidence="2" key="1">
    <citation type="submission" date="2020-04" db="EMBL/GenBank/DDBJ databases">
        <authorList>
            <person name="Chiriac C."/>
            <person name="Salcher M."/>
            <person name="Ghai R."/>
            <person name="Kavagutti S V."/>
        </authorList>
    </citation>
    <scope>NUCLEOTIDE SEQUENCE</scope>
</reference>
<sequence length="97" mass="11323">MKNYKMILSFLISFFCGNFLNKALIISLINYLSIHLELVIGLIFGLYINFEQIIKKFRKKNEEVLLFRMSFLIIGITIGIIIQYSIQIIKIFNTGVL</sequence>
<gene>
    <name evidence="2" type="ORF">UFOVP495_33</name>
</gene>
<keyword evidence="1" id="KW-0472">Membrane</keyword>
<feature type="transmembrane region" description="Helical" evidence="1">
    <location>
        <begin position="32"/>
        <end position="50"/>
    </location>
</feature>
<evidence type="ECO:0000313" key="2">
    <source>
        <dbReference type="EMBL" id="CAB4146582.1"/>
    </source>
</evidence>
<keyword evidence="1" id="KW-1133">Transmembrane helix</keyword>
<proteinExistence type="predicted"/>
<name>A0A6J5MK22_9CAUD</name>
<organism evidence="2">
    <name type="scientific">uncultured Caudovirales phage</name>
    <dbReference type="NCBI Taxonomy" id="2100421"/>
    <lineage>
        <taxon>Viruses</taxon>
        <taxon>Duplodnaviria</taxon>
        <taxon>Heunggongvirae</taxon>
        <taxon>Uroviricota</taxon>
        <taxon>Caudoviricetes</taxon>
        <taxon>Peduoviridae</taxon>
        <taxon>Maltschvirus</taxon>
        <taxon>Maltschvirus maltsch</taxon>
    </lineage>
</organism>
<protein>
    <submittedName>
        <fullName evidence="2">Uncharacterized protein</fullName>
    </submittedName>
</protein>
<feature type="transmembrane region" description="Helical" evidence="1">
    <location>
        <begin position="71"/>
        <end position="92"/>
    </location>
</feature>
<accession>A0A6J5MK22</accession>
<dbReference type="EMBL" id="LR796465">
    <property type="protein sequence ID" value="CAB4146582.1"/>
    <property type="molecule type" value="Genomic_DNA"/>
</dbReference>
<keyword evidence="1" id="KW-0812">Transmembrane</keyword>
<evidence type="ECO:0000256" key="1">
    <source>
        <dbReference type="SAM" id="Phobius"/>
    </source>
</evidence>